<dbReference type="CDD" id="cd14859">
    <property type="entry name" value="PMEI_like"/>
    <property type="match status" value="1"/>
</dbReference>
<gene>
    <name evidence="6" type="primary">LOC109021008</name>
</gene>
<accession>A0A2I4HSH3</accession>
<dbReference type="SMART" id="SM00856">
    <property type="entry name" value="PMEI"/>
    <property type="match status" value="1"/>
</dbReference>
<dbReference type="Proteomes" id="UP000235220">
    <property type="component" value="Chromosome 1"/>
</dbReference>
<dbReference type="GO" id="GO:0009827">
    <property type="term" value="P:plant-type cell wall modification"/>
    <property type="evidence" value="ECO:0000318"/>
    <property type="project" value="GO_Central"/>
</dbReference>
<dbReference type="FunFam" id="1.20.140.40:FF:000011">
    <property type="entry name" value="Cell wall / vacuolar inhibitor of fructosidase 2"/>
    <property type="match status" value="1"/>
</dbReference>
<evidence type="ECO:0000313" key="6">
    <source>
        <dbReference type="RefSeq" id="XP_018859095.1"/>
    </source>
</evidence>
<dbReference type="RefSeq" id="XP_018859095.1">
    <property type="nucleotide sequence ID" value="XM_019003550.2"/>
</dbReference>
<dbReference type="SUPFAM" id="SSF101148">
    <property type="entry name" value="Plant invertase/pectin methylesterase inhibitor"/>
    <property type="match status" value="1"/>
</dbReference>
<dbReference type="FunCoup" id="A0A2I4HSH3">
    <property type="interactions" value="109"/>
</dbReference>
<keyword evidence="2" id="KW-1015">Disulfide bond</keyword>
<evidence type="ECO:0000313" key="5">
    <source>
        <dbReference type="Proteomes" id="UP000235220"/>
    </source>
</evidence>
<dbReference type="Pfam" id="PF04043">
    <property type="entry name" value="PMEI"/>
    <property type="match status" value="1"/>
</dbReference>
<protein>
    <submittedName>
        <fullName evidence="6">Cell wall / vacuolar inhibitor of fructosidase 2-like</fullName>
    </submittedName>
</protein>
<organism evidence="5 6">
    <name type="scientific">Juglans regia</name>
    <name type="common">English walnut</name>
    <dbReference type="NCBI Taxonomy" id="51240"/>
    <lineage>
        <taxon>Eukaryota</taxon>
        <taxon>Viridiplantae</taxon>
        <taxon>Streptophyta</taxon>
        <taxon>Embryophyta</taxon>
        <taxon>Tracheophyta</taxon>
        <taxon>Spermatophyta</taxon>
        <taxon>Magnoliopsida</taxon>
        <taxon>eudicotyledons</taxon>
        <taxon>Gunneridae</taxon>
        <taxon>Pentapetalae</taxon>
        <taxon>rosids</taxon>
        <taxon>fabids</taxon>
        <taxon>Fagales</taxon>
        <taxon>Juglandaceae</taxon>
        <taxon>Juglans</taxon>
    </lineage>
</organism>
<evidence type="ECO:0000256" key="4">
    <source>
        <dbReference type="ARBA" id="ARBA00038471"/>
    </source>
</evidence>
<dbReference type="GO" id="GO:0009505">
    <property type="term" value="C:plant-type cell wall"/>
    <property type="evidence" value="ECO:0000318"/>
    <property type="project" value="GO_Central"/>
</dbReference>
<evidence type="ECO:0000256" key="2">
    <source>
        <dbReference type="ARBA" id="ARBA00023157"/>
    </source>
</evidence>
<keyword evidence="5" id="KW-1185">Reference proteome</keyword>
<dbReference type="PANTHER" id="PTHR35357:SF8">
    <property type="entry name" value="OS01G0111000 PROTEIN"/>
    <property type="match status" value="1"/>
</dbReference>
<evidence type="ECO:0000256" key="3">
    <source>
        <dbReference type="ARBA" id="ARBA00023180"/>
    </source>
</evidence>
<evidence type="ECO:0000256" key="1">
    <source>
        <dbReference type="ARBA" id="ARBA00022729"/>
    </source>
</evidence>
<proteinExistence type="inferred from homology"/>
<dbReference type="GO" id="GO:0048281">
    <property type="term" value="P:inflorescence morphogenesis"/>
    <property type="evidence" value="ECO:0000318"/>
    <property type="project" value="GO_Central"/>
</dbReference>
<reference evidence="6" key="1">
    <citation type="submission" date="2025-08" db="UniProtKB">
        <authorList>
            <consortium name="RefSeq"/>
        </authorList>
    </citation>
    <scope>IDENTIFICATION</scope>
    <source>
        <tissue evidence="6">Leaves</tissue>
    </source>
</reference>
<dbReference type="InterPro" id="IPR006501">
    <property type="entry name" value="Pectinesterase_inhib_dom"/>
</dbReference>
<dbReference type="Gene3D" id="1.20.140.40">
    <property type="entry name" value="Invertase/pectin methylesterase inhibitor family protein"/>
    <property type="match status" value="1"/>
</dbReference>
<keyword evidence="3" id="KW-0325">Glycoprotein</keyword>
<keyword evidence="1" id="KW-0732">Signal</keyword>
<dbReference type="GO" id="GO:0004857">
    <property type="term" value="F:enzyme inhibitor activity"/>
    <property type="evidence" value="ECO:0000318"/>
    <property type="project" value="GO_Central"/>
</dbReference>
<sequence length="185" mass="20220">MGSAIFLLVSLLSLVFPHYIFHGQPYIFVTGDPNLIQKTCKSTKYYDLCLSSLKSVPTSVSADTKGLAVIMVGVGMANATDTSSYLSSQLLSTTNDTILKKVLKECADKYSYAGNALQASVQDLAAESYDYAYMHITAAADYPNACHNRFKRYPGLIYPPDLARREDGLKHICFVLLGIIDLLGS</sequence>
<dbReference type="AlphaFoldDB" id="A0A2I4HSH3"/>
<dbReference type="STRING" id="51240.A0A2I4HSH3"/>
<dbReference type="GeneID" id="109021008"/>
<dbReference type="PANTHER" id="PTHR35357">
    <property type="entry name" value="OS02G0537100 PROTEIN"/>
    <property type="match status" value="1"/>
</dbReference>
<dbReference type="NCBIfam" id="TIGR01614">
    <property type="entry name" value="PME_inhib"/>
    <property type="match status" value="1"/>
</dbReference>
<dbReference type="Gramene" id="Jr01_15160_p1">
    <property type="protein sequence ID" value="cds.Jr01_15160_p1"/>
    <property type="gene ID" value="Jr01_15160"/>
</dbReference>
<name>A0A2I4HSH3_JUGRE</name>
<dbReference type="InterPro" id="IPR035513">
    <property type="entry name" value="Invertase/methylesterase_inhib"/>
</dbReference>
<dbReference type="OrthoDB" id="773291at2759"/>
<dbReference type="KEGG" id="jre:109021008"/>
<comment type="similarity">
    <text evidence="4">Belongs to the PMEI family.</text>
</comment>